<evidence type="ECO:0000256" key="1">
    <source>
        <dbReference type="SAM" id="MobiDB-lite"/>
    </source>
</evidence>
<accession>A0ABQ7ABV1</accession>
<keyword evidence="3" id="KW-1185">Reference proteome</keyword>
<name>A0ABQ7ABV1_BRACR</name>
<dbReference type="EMBL" id="QGKV02002055">
    <property type="protein sequence ID" value="KAF3495061.1"/>
    <property type="molecule type" value="Genomic_DNA"/>
</dbReference>
<comment type="caution">
    <text evidence="2">The sequence shown here is derived from an EMBL/GenBank/DDBJ whole genome shotgun (WGS) entry which is preliminary data.</text>
</comment>
<dbReference type="Proteomes" id="UP000266723">
    <property type="component" value="Unassembled WGS sequence"/>
</dbReference>
<evidence type="ECO:0000313" key="2">
    <source>
        <dbReference type="EMBL" id="KAF3495061.1"/>
    </source>
</evidence>
<protein>
    <submittedName>
        <fullName evidence="2">Uncharacterized protein</fullName>
    </submittedName>
</protein>
<proteinExistence type="predicted"/>
<feature type="region of interest" description="Disordered" evidence="1">
    <location>
        <begin position="161"/>
        <end position="189"/>
    </location>
</feature>
<reference evidence="2 3" key="1">
    <citation type="journal article" date="2020" name="BMC Genomics">
        <title>Intraspecific diversification of the crop wild relative Brassica cretica Lam. using demographic model selection.</title>
        <authorList>
            <person name="Kioukis A."/>
            <person name="Michalopoulou V.A."/>
            <person name="Briers L."/>
            <person name="Pirintsos S."/>
            <person name="Studholme D.J."/>
            <person name="Pavlidis P."/>
            <person name="Sarris P.F."/>
        </authorList>
    </citation>
    <scope>NUCLEOTIDE SEQUENCE [LARGE SCALE GENOMIC DNA]</scope>
    <source>
        <strain evidence="3">cv. PFS-1207/04</strain>
    </source>
</reference>
<organism evidence="2 3">
    <name type="scientific">Brassica cretica</name>
    <name type="common">Mustard</name>
    <dbReference type="NCBI Taxonomy" id="69181"/>
    <lineage>
        <taxon>Eukaryota</taxon>
        <taxon>Viridiplantae</taxon>
        <taxon>Streptophyta</taxon>
        <taxon>Embryophyta</taxon>
        <taxon>Tracheophyta</taxon>
        <taxon>Spermatophyta</taxon>
        <taxon>Magnoliopsida</taxon>
        <taxon>eudicotyledons</taxon>
        <taxon>Gunneridae</taxon>
        <taxon>Pentapetalae</taxon>
        <taxon>rosids</taxon>
        <taxon>malvids</taxon>
        <taxon>Brassicales</taxon>
        <taxon>Brassicaceae</taxon>
        <taxon>Brassiceae</taxon>
        <taxon>Brassica</taxon>
    </lineage>
</organism>
<sequence>MMGSISYEILRSIRNEGLIRRGLVERHKVRSTARGVGQTRRTGELDGVVDPTPPFGELDGAFYPTRTELARCDAEGMVKPTRSMSPRPVAPVDALTREVPSVCDTVPASGVVSIDVSAPEVEVQPSVSSTTPVRVVDAEPAHESMPPPPAKRVIVLRLPAPSATPDAVSKSRKRPSTNPDPAKRKRCTEAGVKGVERKFIAAWFETRIGELERDLGKTASSLLKEKEAKASKSSELRQLKIEVKSGEGSSVCAIGEAKEAMRAEFQTRLARIIDSLDSLAAIHVWDERGNFEQILAGLKSECILPSCLGEPEGQDPVARDGGGSAPMIPEGAIGDGESPPAEDD</sequence>
<feature type="region of interest" description="Disordered" evidence="1">
    <location>
        <begin position="33"/>
        <end position="53"/>
    </location>
</feature>
<evidence type="ECO:0000313" key="3">
    <source>
        <dbReference type="Proteomes" id="UP000266723"/>
    </source>
</evidence>
<gene>
    <name evidence="2" type="ORF">DY000_02052880</name>
</gene>
<feature type="region of interest" description="Disordered" evidence="1">
    <location>
        <begin position="309"/>
        <end position="344"/>
    </location>
</feature>